<feature type="compositionally biased region" description="Low complexity" evidence="1">
    <location>
        <begin position="365"/>
        <end position="374"/>
    </location>
</feature>
<proteinExistence type="predicted"/>
<name>A0A0F7UG50_NEOCL</name>
<evidence type="ECO:0000256" key="1">
    <source>
        <dbReference type="SAM" id="MobiDB-lite"/>
    </source>
</evidence>
<dbReference type="EMBL" id="LN714485">
    <property type="protein sequence ID" value="CEL68919.1"/>
    <property type="molecule type" value="Genomic_DNA"/>
</dbReference>
<sequence>MLKQRTRIGNRHDWRGAAKPQKRTRSCRRAPWRCSPISFTKDGSRASTKLLLSRARRKYGNSCWLCGKLCSRLRLLHLLSLHLRRPGVGRRLRCSKTAATVWAFRLPRRILRSPRLTTRLTEERSVKNLSSPTGSVASFCSSGSCTPLLSRDSLSQIALASPLPLRPCLRPRLAQRLGTARPPRRTQRRESRNHSRLRQTGMTAAIGTMNLRERTRNRTGAYGYPGVTLTMRPEVDAPSEARTNGKTNSSSPPWPRCPQLLVEVAQTCLKRGELLDGARTLKFLWTTGKIRVSVFPEPEEACDKRGAPLGVNKALLFASLQRQPVSIERPHAANLRADVESAAFPYLRVLGELPFSPLLPRDQHASSPLSPPASRLQARGRGGRDERRERLAGALQARLYPAVAALQVREAPARSTGDCLHAHSFCEEGRSRKDTRQQPCLTSGQPLPAFLGGR</sequence>
<feature type="region of interest" description="Disordered" evidence="1">
    <location>
        <begin position="361"/>
        <end position="388"/>
    </location>
</feature>
<organism evidence="2">
    <name type="scientific">Neospora caninum (strain Liverpool)</name>
    <dbReference type="NCBI Taxonomy" id="572307"/>
    <lineage>
        <taxon>Eukaryota</taxon>
        <taxon>Sar</taxon>
        <taxon>Alveolata</taxon>
        <taxon>Apicomplexa</taxon>
        <taxon>Conoidasida</taxon>
        <taxon>Coccidia</taxon>
        <taxon>Eucoccidiorida</taxon>
        <taxon>Eimeriorina</taxon>
        <taxon>Sarcocystidae</taxon>
        <taxon>Neospora</taxon>
    </lineage>
</organism>
<dbReference type="AlphaFoldDB" id="A0A0F7UG50"/>
<feature type="region of interest" description="Disordered" evidence="1">
    <location>
        <begin position="1"/>
        <end position="25"/>
    </location>
</feature>
<accession>A0A0F7UG50</accession>
<gene>
    <name evidence="2" type="ORF">BN1204_046500</name>
</gene>
<feature type="region of interest" description="Disordered" evidence="1">
    <location>
        <begin position="172"/>
        <end position="198"/>
    </location>
</feature>
<feature type="region of interest" description="Disordered" evidence="1">
    <location>
        <begin position="428"/>
        <end position="454"/>
    </location>
</feature>
<evidence type="ECO:0000313" key="2">
    <source>
        <dbReference type="EMBL" id="CEL68919.1"/>
    </source>
</evidence>
<reference evidence="2" key="1">
    <citation type="journal article" date="2015" name="PLoS ONE">
        <title>Comprehensive Evaluation of Toxoplasma gondii VEG and Neospora caninum LIV Genomes with Tachyzoite Stage Transcriptome and Proteome Defines Novel Transcript Features.</title>
        <authorList>
            <person name="Ramaprasad A."/>
            <person name="Mourier T."/>
            <person name="Naeem R."/>
            <person name="Malas T.B."/>
            <person name="Moussa E."/>
            <person name="Panigrahi A."/>
            <person name="Vermont S.J."/>
            <person name="Otto T.D."/>
            <person name="Wastling J."/>
            <person name="Pain A."/>
        </authorList>
    </citation>
    <scope>NUCLEOTIDE SEQUENCE</scope>
    <source>
        <strain evidence="2">Liverpool</strain>
    </source>
</reference>
<protein>
    <submittedName>
        <fullName evidence="2">Uncharacterized protein</fullName>
    </submittedName>
</protein>